<dbReference type="OrthoDB" id="5600252at2759"/>
<sequence length="115" mass="12686">MNPKMDINTHEDLLSAVRLLLSEDQCDGKFVFGRKIALKSSNITTAASKAPGMVLKRGNTTGQPCGSKKFAEKDAAAEALQWLAGESGIHTDREDIDDHISILQKPRKKKHKRTK</sequence>
<dbReference type="Proteomes" id="UP000195402">
    <property type="component" value="Unassembled WGS sequence"/>
</dbReference>
<dbReference type="STRING" id="56857.A0A200Q368"/>
<proteinExistence type="predicted"/>
<dbReference type="EMBL" id="MVGT01003215">
    <property type="protein sequence ID" value="OVA04865.1"/>
    <property type="molecule type" value="Genomic_DNA"/>
</dbReference>
<keyword evidence="2" id="KW-1185">Reference proteome</keyword>
<reference evidence="1 2" key="1">
    <citation type="journal article" date="2017" name="Mol. Plant">
        <title>The Genome of Medicinal Plant Macleaya cordata Provides New Insights into Benzylisoquinoline Alkaloids Metabolism.</title>
        <authorList>
            <person name="Liu X."/>
            <person name="Liu Y."/>
            <person name="Huang P."/>
            <person name="Ma Y."/>
            <person name="Qing Z."/>
            <person name="Tang Q."/>
            <person name="Cao H."/>
            <person name="Cheng P."/>
            <person name="Zheng Y."/>
            <person name="Yuan Z."/>
            <person name="Zhou Y."/>
            <person name="Liu J."/>
            <person name="Tang Z."/>
            <person name="Zhuo Y."/>
            <person name="Zhang Y."/>
            <person name="Yu L."/>
            <person name="Huang J."/>
            <person name="Yang P."/>
            <person name="Peng Q."/>
            <person name="Zhang J."/>
            <person name="Jiang W."/>
            <person name="Zhang Z."/>
            <person name="Lin K."/>
            <person name="Ro D.K."/>
            <person name="Chen X."/>
            <person name="Xiong X."/>
            <person name="Shang Y."/>
            <person name="Huang S."/>
            <person name="Zeng J."/>
        </authorList>
    </citation>
    <scope>NUCLEOTIDE SEQUENCE [LARGE SCALE GENOMIC DNA]</scope>
    <source>
        <strain evidence="2">cv. BLH2017</strain>
        <tissue evidence="1">Root</tissue>
    </source>
</reference>
<organism evidence="1 2">
    <name type="scientific">Macleaya cordata</name>
    <name type="common">Five-seeded plume-poppy</name>
    <name type="synonym">Bocconia cordata</name>
    <dbReference type="NCBI Taxonomy" id="56857"/>
    <lineage>
        <taxon>Eukaryota</taxon>
        <taxon>Viridiplantae</taxon>
        <taxon>Streptophyta</taxon>
        <taxon>Embryophyta</taxon>
        <taxon>Tracheophyta</taxon>
        <taxon>Spermatophyta</taxon>
        <taxon>Magnoliopsida</taxon>
        <taxon>Ranunculales</taxon>
        <taxon>Papaveraceae</taxon>
        <taxon>Papaveroideae</taxon>
        <taxon>Macleaya</taxon>
    </lineage>
</organism>
<dbReference type="OMA" id="NIEMDIH"/>
<evidence type="ECO:0008006" key="3">
    <source>
        <dbReference type="Google" id="ProtNLM"/>
    </source>
</evidence>
<protein>
    <recommendedName>
        <fullName evidence="3">DRBM domain-containing protein</fullName>
    </recommendedName>
</protein>
<gene>
    <name evidence="1" type="ORF">BVC80_869g46</name>
</gene>
<comment type="caution">
    <text evidence="1">The sequence shown here is derived from an EMBL/GenBank/DDBJ whole genome shotgun (WGS) entry which is preliminary data.</text>
</comment>
<dbReference type="AlphaFoldDB" id="A0A200Q368"/>
<dbReference type="InParanoid" id="A0A200Q368"/>
<evidence type="ECO:0000313" key="2">
    <source>
        <dbReference type="Proteomes" id="UP000195402"/>
    </source>
</evidence>
<accession>A0A200Q368</accession>
<name>A0A200Q368_MACCD</name>
<evidence type="ECO:0000313" key="1">
    <source>
        <dbReference type="EMBL" id="OVA04865.1"/>
    </source>
</evidence>